<proteinExistence type="predicted"/>
<keyword evidence="2" id="KW-1185">Reference proteome</keyword>
<dbReference type="AlphaFoldDB" id="A0A9D4ND05"/>
<reference evidence="1" key="2">
    <citation type="submission" date="2020-11" db="EMBL/GenBank/DDBJ databases">
        <authorList>
            <person name="McCartney M.A."/>
            <person name="Auch B."/>
            <person name="Kono T."/>
            <person name="Mallez S."/>
            <person name="Becker A."/>
            <person name="Gohl D.M."/>
            <person name="Silverstein K.A.T."/>
            <person name="Koren S."/>
            <person name="Bechman K.B."/>
            <person name="Herman A."/>
            <person name="Abrahante J.E."/>
            <person name="Garbe J."/>
        </authorList>
    </citation>
    <scope>NUCLEOTIDE SEQUENCE</scope>
    <source>
        <strain evidence="1">Duluth1</strain>
        <tissue evidence="1">Whole animal</tissue>
    </source>
</reference>
<organism evidence="1 2">
    <name type="scientific">Dreissena polymorpha</name>
    <name type="common">Zebra mussel</name>
    <name type="synonym">Mytilus polymorpha</name>
    <dbReference type="NCBI Taxonomy" id="45954"/>
    <lineage>
        <taxon>Eukaryota</taxon>
        <taxon>Metazoa</taxon>
        <taxon>Spiralia</taxon>
        <taxon>Lophotrochozoa</taxon>
        <taxon>Mollusca</taxon>
        <taxon>Bivalvia</taxon>
        <taxon>Autobranchia</taxon>
        <taxon>Heteroconchia</taxon>
        <taxon>Euheterodonta</taxon>
        <taxon>Imparidentia</taxon>
        <taxon>Neoheterodontei</taxon>
        <taxon>Myida</taxon>
        <taxon>Dreissenoidea</taxon>
        <taxon>Dreissenidae</taxon>
        <taxon>Dreissena</taxon>
    </lineage>
</organism>
<sequence>MLLFPEYFAGGKAEADAEIEEQIEVEQNSEIEGADEDYVYSDDFELSDGELSDIEDDDEINMYVEKNRDLNPDLPETVTLLETSWGSKVYLVGTAHFSAESQEDVAKVTEIIHIILPLEKQVLMHVHKVLSHRISAFFNVRHSLFSENPVKAENVFRFSVNYKEGKI</sequence>
<reference evidence="1" key="1">
    <citation type="journal article" date="2019" name="bioRxiv">
        <title>The Genome of the Zebra Mussel, Dreissena polymorpha: A Resource for Invasive Species Research.</title>
        <authorList>
            <person name="McCartney M.A."/>
            <person name="Auch B."/>
            <person name="Kono T."/>
            <person name="Mallez S."/>
            <person name="Zhang Y."/>
            <person name="Obille A."/>
            <person name="Becker A."/>
            <person name="Abrahante J.E."/>
            <person name="Garbe J."/>
            <person name="Badalamenti J.P."/>
            <person name="Herman A."/>
            <person name="Mangelson H."/>
            <person name="Liachko I."/>
            <person name="Sullivan S."/>
            <person name="Sone E.D."/>
            <person name="Koren S."/>
            <person name="Silverstein K.A.T."/>
            <person name="Beckman K.B."/>
            <person name="Gohl D.M."/>
        </authorList>
    </citation>
    <scope>NUCLEOTIDE SEQUENCE</scope>
    <source>
        <strain evidence="1">Duluth1</strain>
        <tissue evidence="1">Whole animal</tissue>
    </source>
</reference>
<accession>A0A9D4ND05</accession>
<dbReference type="EMBL" id="JAIWYP010000001">
    <property type="protein sequence ID" value="KAH3893195.1"/>
    <property type="molecule type" value="Genomic_DNA"/>
</dbReference>
<dbReference type="Proteomes" id="UP000828390">
    <property type="component" value="Unassembled WGS sequence"/>
</dbReference>
<gene>
    <name evidence="1" type="ORF">DPMN_017339</name>
</gene>
<protein>
    <submittedName>
        <fullName evidence="1">Uncharacterized protein</fullName>
    </submittedName>
</protein>
<comment type="caution">
    <text evidence="1">The sequence shown here is derived from an EMBL/GenBank/DDBJ whole genome shotgun (WGS) entry which is preliminary data.</text>
</comment>
<evidence type="ECO:0000313" key="1">
    <source>
        <dbReference type="EMBL" id="KAH3893195.1"/>
    </source>
</evidence>
<evidence type="ECO:0000313" key="2">
    <source>
        <dbReference type="Proteomes" id="UP000828390"/>
    </source>
</evidence>
<name>A0A9D4ND05_DREPO</name>